<dbReference type="RefSeq" id="WP_308135938.1">
    <property type="nucleotide sequence ID" value="NZ_CP133217.1"/>
</dbReference>
<proteinExistence type="predicted"/>
<dbReference type="Proteomes" id="UP001229862">
    <property type="component" value="Chromosome"/>
</dbReference>
<dbReference type="EMBL" id="CP133217">
    <property type="protein sequence ID" value="WML88914.1"/>
    <property type="molecule type" value="Genomic_DNA"/>
</dbReference>
<accession>A0AA51R3G6</accession>
<keyword evidence="3" id="KW-1185">Reference proteome</keyword>
<protein>
    <submittedName>
        <fullName evidence="2">Uncharacterized protein</fullName>
    </submittedName>
</protein>
<name>A0AA51R3G6_9GAMM</name>
<gene>
    <name evidence="1" type="ORF">RCC75_16660</name>
    <name evidence="2" type="ORF">RCG00_11165</name>
</gene>
<dbReference type="EMBL" id="JAVFKN010000026">
    <property type="protein sequence ID" value="MDQ5770172.1"/>
    <property type="molecule type" value="Genomic_DNA"/>
</dbReference>
<dbReference type="AlphaFoldDB" id="A0AA51R3G6"/>
<evidence type="ECO:0000313" key="2">
    <source>
        <dbReference type="EMBL" id="WML88914.1"/>
    </source>
</evidence>
<reference evidence="2 3" key="1">
    <citation type="submission" date="2023-08" db="EMBL/GenBank/DDBJ databases">
        <title>New molecular markers tilS and rpoB for phylogenetic and monitoring studies of the genus Thiothrix biodiversity.</title>
        <authorList>
            <person name="Ravin N.V."/>
            <person name="Smolyakov D."/>
            <person name="Markov N.D."/>
            <person name="Beletsky A.V."/>
            <person name="Mardanov A.V."/>
            <person name="Rudenko T.S."/>
            <person name="Grabovich M.Y."/>
        </authorList>
    </citation>
    <scope>NUCLEOTIDE SEQUENCE</scope>
    <source>
        <strain evidence="2">DNT52</strain>
        <strain evidence="1 3">H33</strain>
    </source>
</reference>
<organism evidence="2">
    <name type="scientific">Thiothrix subterranea</name>
    <dbReference type="NCBI Taxonomy" id="2735563"/>
    <lineage>
        <taxon>Bacteria</taxon>
        <taxon>Pseudomonadati</taxon>
        <taxon>Pseudomonadota</taxon>
        <taxon>Gammaproteobacteria</taxon>
        <taxon>Thiotrichales</taxon>
        <taxon>Thiotrichaceae</taxon>
        <taxon>Thiothrix</taxon>
    </lineage>
</organism>
<sequence length="180" mass="20422">MKTVEQVWQSASINRDELFSFVGVTIGSKPVVISVSSKNEAIILAIAAMIRNRIDERLKNLGAYIESDIMALSTFEALKITTENPKSATWIYTKSKELVDALDVEYPENSFSVHGSFRMFFNDSEYSFFCEVTPINKEIDNILKALESDFSFIGQLSKSEKTIKKESTKHKQEKTTETKK</sequence>
<evidence type="ECO:0000313" key="1">
    <source>
        <dbReference type="EMBL" id="MDQ5770172.1"/>
    </source>
</evidence>
<dbReference type="Proteomes" id="UP001223336">
    <property type="component" value="Unassembled WGS sequence"/>
</dbReference>
<evidence type="ECO:0000313" key="3">
    <source>
        <dbReference type="Proteomes" id="UP001223336"/>
    </source>
</evidence>